<protein>
    <submittedName>
        <fullName evidence="2">Uncharacterized protein</fullName>
    </submittedName>
</protein>
<evidence type="ECO:0000313" key="2">
    <source>
        <dbReference type="EMBL" id="SLM86994.1"/>
    </source>
</evidence>
<organism evidence="2 3">
    <name type="scientific">Vagococcus fluvialis bH819</name>
    <dbReference type="NCBI Taxonomy" id="1255619"/>
    <lineage>
        <taxon>Bacteria</taxon>
        <taxon>Bacillati</taxon>
        <taxon>Bacillota</taxon>
        <taxon>Bacilli</taxon>
        <taxon>Lactobacillales</taxon>
        <taxon>Enterococcaceae</taxon>
        <taxon>Vagococcus</taxon>
    </lineage>
</organism>
<name>A0A1X6WRS6_9ENTE</name>
<dbReference type="EMBL" id="FWFD01000018">
    <property type="protein sequence ID" value="SLM86994.1"/>
    <property type="molecule type" value="Genomic_DNA"/>
</dbReference>
<keyword evidence="1" id="KW-0812">Transmembrane</keyword>
<keyword evidence="3" id="KW-1185">Reference proteome</keyword>
<accession>A0A1X6WRS6</accession>
<evidence type="ECO:0000256" key="1">
    <source>
        <dbReference type="SAM" id="Phobius"/>
    </source>
</evidence>
<keyword evidence="1" id="KW-0472">Membrane</keyword>
<keyword evidence="1" id="KW-1133">Transmembrane helix</keyword>
<dbReference type="RefSeq" id="WP_086952623.1">
    <property type="nucleotide sequence ID" value="NZ_FWFD01000018.1"/>
</dbReference>
<dbReference type="AlphaFoldDB" id="A0A1X6WRS6"/>
<gene>
    <name evidence="2" type="ORF">FM121_12930</name>
</gene>
<proteinExistence type="predicted"/>
<sequence>MKNTGLLIGFGSFLLLAIFGFCFYLFSANREDFKVQELNVMAKNELVSNFDYSSRITEGVSFFDQEAFETKVRSGIPKNFKKGSQVTFTYLKEATGTVKSVRIVVNEGKNIYQTTLLANINEGKGKE</sequence>
<dbReference type="Proteomes" id="UP000195918">
    <property type="component" value="Unassembled WGS sequence"/>
</dbReference>
<reference evidence="3" key="1">
    <citation type="submission" date="2017-02" db="EMBL/GenBank/DDBJ databases">
        <authorList>
            <person name="Dridi B."/>
        </authorList>
    </citation>
    <scope>NUCLEOTIDE SEQUENCE [LARGE SCALE GENOMIC DNA]</scope>
    <source>
        <strain evidence="3">bH819</strain>
    </source>
</reference>
<feature type="transmembrane region" description="Helical" evidence="1">
    <location>
        <begin position="6"/>
        <end position="26"/>
    </location>
</feature>
<evidence type="ECO:0000313" key="3">
    <source>
        <dbReference type="Proteomes" id="UP000195918"/>
    </source>
</evidence>